<feature type="domain" description="SnoaL-like" evidence="1">
    <location>
        <begin position="19"/>
        <end position="115"/>
    </location>
</feature>
<reference evidence="2 3" key="1">
    <citation type="submission" date="2016-06" db="EMBL/GenBank/DDBJ databases">
        <title>Genome sequence of Porphyrobacter dokdonensis DSW-74.</title>
        <authorList>
            <person name="Kim J.F."/>
            <person name="Song J.Y."/>
        </authorList>
    </citation>
    <scope>NUCLEOTIDE SEQUENCE [LARGE SCALE GENOMIC DNA]</scope>
    <source>
        <strain evidence="2 3">DSW-74</strain>
    </source>
</reference>
<evidence type="ECO:0000313" key="2">
    <source>
        <dbReference type="EMBL" id="OBV10503.1"/>
    </source>
</evidence>
<evidence type="ECO:0000259" key="1">
    <source>
        <dbReference type="Pfam" id="PF12680"/>
    </source>
</evidence>
<comment type="caution">
    <text evidence="2">The sequence shown here is derived from an EMBL/GenBank/DDBJ whole genome shotgun (WGS) entry which is preliminary data.</text>
</comment>
<gene>
    <name evidence="2" type="ORF">I603_2465</name>
</gene>
<dbReference type="InterPro" id="IPR037401">
    <property type="entry name" value="SnoaL-like"/>
</dbReference>
<dbReference type="InterPro" id="IPR032710">
    <property type="entry name" value="NTF2-like_dom_sf"/>
</dbReference>
<name>A0A1A7BD94_9SPHN</name>
<accession>A0A1A7BD94</accession>
<keyword evidence="3" id="KW-1185">Reference proteome</keyword>
<evidence type="ECO:0000313" key="3">
    <source>
        <dbReference type="Proteomes" id="UP000092484"/>
    </source>
</evidence>
<dbReference type="RefSeq" id="WP_068865416.1">
    <property type="nucleotide sequence ID" value="NZ_LZYB01000006.1"/>
</dbReference>
<dbReference type="Proteomes" id="UP000092484">
    <property type="component" value="Unassembled WGS sequence"/>
</dbReference>
<dbReference type="SUPFAM" id="SSF54427">
    <property type="entry name" value="NTF2-like"/>
    <property type="match status" value="1"/>
</dbReference>
<dbReference type="Pfam" id="PF12680">
    <property type="entry name" value="SnoaL_2"/>
    <property type="match status" value="1"/>
</dbReference>
<dbReference type="STRING" id="1300349.I603_2465"/>
<dbReference type="AlphaFoldDB" id="A0A1A7BD94"/>
<dbReference type="Gene3D" id="3.10.450.50">
    <property type="match status" value="1"/>
</dbReference>
<organism evidence="2 3">
    <name type="scientific">Erythrobacter dokdonensis DSW-74</name>
    <dbReference type="NCBI Taxonomy" id="1300349"/>
    <lineage>
        <taxon>Bacteria</taxon>
        <taxon>Pseudomonadati</taxon>
        <taxon>Pseudomonadota</taxon>
        <taxon>Alphaproteobacteria</taxon>
        <taxon>Sphingomonadales</taxon>
        <taxon>Erythrobacteraceae</taxon>
        <taxon>Erythrobacter/Porphyrobacter group</taxon>
        <taxon>Erythrobacter</taxon>
    </lineage>
</organism>
<dbReference type="PATRIC" id="fig|1300349.4.peg.2455"/>
<proteinExistence type="predicted"/>
<dbReference type="CDD" id="cd00531">
    <property type="entry name" value="NTF2_like"/>
    <property type="match status" value="1"/>
</dbReference>
<sequence>MQYEPTLSREALIDFALNKYFARVDAKDMEAVLDCFHDTALFCVQTAFTRHSGKAEIRRMFEDFFGAYETIIHRDFTCTVDEANGRITACFTAELHDESGQVTLLENTNFWRLRPGDDGPRFQEVYVYMSGANVLV</sequence>
<protein>
    <submittedName>
        <fullName evidence="2">SnoaL_4 multi-domain protein</fullName>
    </submittedName>
</protein>
<dbReference type="EMBL" id="LZYB01000006">
    <property type="protein sequence ID" value="OBV10503.1"/>
    <property type="molecule type" value="Genomic_DNA"/>
</dbReference>